<evidence type="ECO:0000256" key="1">
    <source>
        <dbReference type="SAM" id="MobiDB-lite"/>
    </source>
</evidence>
<dbReference type="Pfam" id="PF26238">
    <property type="entry name" value="DUF8054_M"/>
    <property type="match status" value="1"/>
</dbReference>
<evidence type="ECO:0000313" key="3">
    <source>
        <dbReference type="EMBL" id="NLV09003.1"/>
    </source>
</evidence>
<dbReference type="AlphaFoldDB" id="A0A847U092"/>
<dbReference type="RefSeq" id="WP_170092935.1">
    <property type="nucleotide sequence ID" value="NZ_WOYG01000001.1"/>
</dbReference>
<dbReference type="OrthoDB" id="205972at2157"/>
<reference evidence="3" key="1">
    <citation type="submission" date="2019-12" db="EMBL/GenBank/DDBJ databases">
        <title>Whole-genome sequence of Halomicrobium mukohataei pws1.</title>
        <authorList>
            <person name="Verma D.K."/>
            <person name="Gopal K."/>
            <person name="Prasad E.S."/>
        </authorList>
    </citation>
    <scope>NUCLEOTIDE SEQUENCE</scope>
    <source>
        <strain evidence="3">Pws1</strain>
    </source>
</reference>
<feature type="domain" description="DUF8054" evidence="2">
    <location>
        <begin position="33"/>
        <end position="149"/>
    </location>
</feature>
<sequence>MRLPPVRRDRRVVRTDGGEDRTESEQTDDAATVETVLREANVLEPTADGTDLRLTDGFAEAWHERMAQMRGGDRALRWLAASEGLDADALDVTEADDRYVVTHGDETVGAWHSRAGFLAAIVAEPTIREWVDEARLARLPDVPREELAARLVMCLERCPTCDSALVFEDRPDGESGVALLCRGCGATVAVSAIA</sequence>
<dbReference type="Proteomes" id="UP000608662">
    <property type="component" value="Unassembled WGS sequence"/>
</dbReference>
<accession>A0A847U092</accession>
<gene>
    <name evidence="3" type="ORF">GOC74_03550</name>
</gene>
<name>A0A847U092_9EURY</name>
<dbReference type="InterPro" id="IPR058775">
    <property type="entry name" value="DUF8054_M"/>
</dbReference>
<evidence type="ECO:0000313" key="4">
    <source>
        <dbReference type="Proteomes" id="UP000608662"/>
    </source>
</evidence>
<feature type="region of interest" description="Disordered" evidence="1">
    <location>
        <begin position="1"/>
        <end position="28"/>
    </location>
</feature>
<dbReference type="GeneID" id="94360020"/>
<protein>
    <recommendedName>
        <fullName evidence="2">DUF8054 domain-containing protein</fullName>
    </recommendedName>
</protein>
<comment type="caution">
    <text evidence="3">The sequence shown here is derived from an EMBL/GenBank/DDBJ whole genome shotgun (WGS) entry which is preliminary data.</text>
</comment>
<evidence type="ECO:0000259" key="2">
    <source>
        <dbReference type="Pfam" id="PF26238"/>
    </source>
</evidence>
<proteinExistence type="predicted"/>
<dbReference type="EMBL" id="WOYG01000001">
    <property type="protein sequence ID" value="NLV09003.1"/>
    <property type="molecule type" value="Genomic_DNA"/>
</dbReference>
<feature type="compositionally biased region" description="Basic and acidic residues" evidence="1">
    <location>
        <begin position="12"/>
        <end position="24"/>
    </location>
</feature>
<organism evidence="3 4">
    <name type="scientific">Halomicrobium mukohataei</name>
    <dbReference type="NCBI Taxonomy" id="57705"/>
    <lineage>
        <taxon>Archaea</taxon>
        <taxon>Methanobacteriati</taxon>
        <taxon>Methanobacteriota</taxon>
        <taxon>Stenosarchaea group</taxon>
        <taxon>Halobacteria</taxon>
        <taxon>Halobacteriales</taxon>
        <taxon>Haloarculaceae</taxon>
        <taxon>Halomicrobium</taxon>
    </lineage>
</organism>